<gene>
    <name evidence="1" type="ORF">LOK49_LG09G00561</name>
</gene>
<accession>A0ACC0GIQ0</accession>
<comment type="caution">
    <text evidence="1">The sequence shown here is derived from an EMBL/GenBank/DDBJ whole genome shotgun (WGS) entry which is preliminary data.</text>
</comment>
<evidence type="ECO:0000313" key="2">
    <source>
        <dbReference type="Proteomes" id="UP001060215"/>
    </source>
</evidence>
<evidence type="ECO:0000313" key="1">
    <source>
        <dbReference type="EMBL" id="KAI8001038.1"/>
    </source>
</evidence>
<protein>
    <submittedName>
        <fullName evidence="1">Uncharacterized protein</fullName>
    </submittedName>
</protein>
<dbReference type="EMBL" id="CM045765">
    <property type="protein sequence ID" value="KAI8001038.1"/>
    <property type="molecule type" value="Genomic_DNA"/>
</dbReference>
<organism evidence="1 2">
    <name type="scientific">Camellia lanceoleosa</name>
    <dbReference type="NCBI Taxonomy" id="1840588"/>
    <lineage>
        <taxon>Eukaryota</taxon>
        <taxon>Viridiplantae</taxon>
        <taxon>Streptophyta</taxon>
        <taxon>Embryophyta</taxon>
        <taxon>Tracheophyta</taxon>
        <taxon>Spermatophyta</taxon>
        <taxon>Magnoliopsida</taxon>
        <taxon>eudicotyledons</taxon>
        <taxon>Gunneridae</taxon>
        <taxon>Pentapetalae</taxon>
        <taxon>asterids</taxon>
        <taxon>Ericales</taxon>
        <taxon>Theaceae</taxon>
        <taxon>Camellia</taxon>
    </lineage>
</organism>
<proteinExistence type="predicted"/>
<dbReference type="Proteomes" id="UP001060215">
    <property type="component" value="Chromosome 8"/>
</dbReference>
<name>A0ACC0GIQ0_9ERIC</name>
<reference evidence="1 2" key="1">
    <citation type="journal article" date="2022" name="Plant J.">
        <title>Chromosome-level genome of Camellia lanceoleosa provides a valuable resource for understanding genome evolution and self-incompatibility.</title>
        <authorList>
            <person name="Gong W."/>
            <person name="Xiao S."/>
            <person name="Wang L."/>
            <person name="Liao Z."/>
            <person name="Chang Y."/>
            <person name="Mo W."/>
            <person name="Hu G."/>
            <person name="Li W."/>
            <person name="Zhao G."/>
            <person name="Zhu H."/>
            <person name="Hu X."/>
            <person name="Ji K."/>
            <person name="Xiang X."/>
            <person name="Song Q."/>
            <person name="Yuan D."/>
            <person name="Jin S."/>
            <person name="Zhang L."/>
        </authorList>
    </citation>
    <scope>NUCLEOTIDE SEQUENCE [LARGE SCALE GENOMIC DNA]</scope>
    <source>
        <strain evidence="1">SQ_2022a</strain>
    </source>
</reference>
<keyword evidence="2" id="KW-1185">Reference proteome</keyword>
<sequence>MNQEGNWDLFLFFVAYLQPSRASSQNLSPQQPPGGYAAGYYSYKWAEVLSADAFSAFEDAGLNDDKRRRTSINGQYTNGHRTTSKYERTSISKRTTSISEYSDAKIANRHKS</sequence>